<dbReference type="InterPro" id="IPR027417">
    <property type="entry name" value="P-loop_NTPase"/>
</dbReference>
<proteinExistence type="inferred from homology"/>
<comment type="similarity">
    <text evidence="2">Belongs to the SMC family. SMC2 subfamily.</text>
</comment>
<reference evidence="15 16" key="1">
    <citation type="journal article" date="2024" name="Nat. Commun.">
        <title>Phylogenomics reveals the evolutionary origins of lichenization in chlorophyte algae.</title>
        <authorList>
            <person name="Puginier C."/>
            <person name="Libourel C."/>
            <person name="Otte J."/>
            <person name="Skaloud P."/>
            <person name="Haon M."/>
            <person name="Grisel S."/>
            <person name="Petersen M."/>
            <person name="Berrin J.G."/>
            <person name="Delaux P.M."/>
            <person name="Dal Grande F."/>
            <person name="Keller J."/>
        </authorList>
    </citation>
    <scope>NUCLEOTIDE SEQUENCE [LARGE SCALE GENOMIC DNA]</scope>
    <source>
        <strain evidence="15 16">SAG 245.80</strain>
    </source>
</reference>
<keyword evidence="8" id="KW-0226">DNA condensation</keyword>
<gene>
    <name evidence="15" type="ORF">WJX81_006911</name>
</gene>
<keyword evidence="4" id="KW-0547">Nucleotide-binding</keyword>
<evidence type="ECO:0000256" key="2">
    <source>
        <dbReference type="ARBA" id="ARBA00005231"/>
    </source>
</evidence>
<evidence type="ECO:0000256" key="13">
    <source>
        <dbReference type="SAM" id="MobiDB-lite"/>
    </source>
</evidence>
<dbReference type="Gene3D" id="3.40.50.300">
    <property type="entry name" value="P-loop containing nucleotide triphosphate hydrolases"/>
    <property type="match status" value="2"/>
</dbReference>
<dbReference type="FunFam" id="3.40.50.300:FF:000385">
    <property type="entry name" value="Structural maintenance of chromosomes 2"/>
    <property type="match status" value="1"/>
</dbReference>
<dbReference type="InterPro" id="IPR010935">
    <property type="entry name" value="SMC_hinge"/>
</dbReference>
<comment type="caution">
    <text evidence="15">The sequence shown here is derived from an EMBL/GenBank/DDBJ whole genome shotgun (WGS) entry which is preliminary data.</text>
</comment>
<keyword evidence="3" id="KW-0132">Cell division</keyword>
<dbReference type="Gene3D" id="1.20.1060.20">
    <property type="match status" value="1"/>
</dbReference>
<dbReference type="GO" id="GO:0016887">
    <property type="term" value="F:ATP hydrolysis activity"/>
    <property type="evidence" value="ECO:0007669"/>
    <property type="project" value="InterPro"/>
</dbReference>
<evidence type="ECO:0000256" key="7">
    <source>
        <dbReference type="ARBA" id="ARBA00023054"/>
    </source>
</evidence>
<feature type="compositionally biased region" description="Basic and acidic residues" evidence="13">
    <location>
        <begin position="1171"/>
        <end position="1189"/>
    </location>
</feature>
<dbReference type="PANTHER" id="PTHR43977">
    <property type="entry name" value="STRUCTURAL MAINTENANCE OF CHROMOSOMES PROTEIN 3"/>
    <property type="match status" value="1"/>
</dbReference>
<dbReference type="InterPro" id="IPR024704">
    <property type="entry name" value="SMC"/>
</dbReference>
<dbReference type="GO" id="GO:0030261">
    <property type="term" value="P:chromosome condensation"/>
    <property type="evidence" value="ECO:0007669"/>
    <property type="project" value="UniProtKB-KW"/>
</dbReference>
<evidence type="ECO:0000313" key="16">
    <source>
        <dbReference type="Proteomes" id="UP001445335"/>
    </source>
</evidence>
<feature type="coiled-coil region" evidence="12">
    <location>
        <begin position="740"/>
        <end position="918"/>
    </location>
</feature>
<dbReference type="SMART" id="SM00968">
    <property type="entry name" value="SMC_hinge"/>
    <property type="match status" value="1"/>
</dbReference>
<feature type="coiled-coil region" evidence="12">
    <location>
        <begin position="979"/>
        <end position="1027"/>
    </location>
</feature>
<dbReference type="FunFam" id="3.40.50.300:FF:000278">
    <property type="entry name" value="Structural maintenance of chromosomes 2"/>
    <property type="match status" value="1"/>
</dbReference>
<feature type="region of interest" description="Disordered" evidence="13">
    <location>
        <begin position="1168"/>
        <end position="1197"/>
    </location>
</feature>
<dbReference type="InterPro" id="IPR036277">
    <property type="entry name" value="SMC_hinge_sf"/>
</dbReference>
<feature type="compositionally biased region" description="Basic and acidic residues" evidence="13">
    <location>
        <begin position="384"/>
        <end position="399"/>
    </location>
</feature>
<evidence type="ECO:0000256" key="12">
    <source>
        <dbReference type="SAM" id="Coils"/>
    </source>
</evidence>
<sequence length="1197" mass="128345">MYIEEITLEGFKSYATRVTVPNFDPFFNAITGLNGSGKSNILDSICFVLGITNLSQVRASNLQELVYKQGQAGVTKASVSIVFNNADKANSPVGYEQHDQITVTRQLVIGGRNKYLINGHAAQPSRVQNLFHSVQLNVNNPHFLIMQGRITKVLNMKPPEILGMLEEAAGTRMYEMKKDAALRTLEKKQVKVEEINAVLKEEILPALERLRREKGQFLEWQAANANIDRLRRFCVAYRIVETERRQADRQAEVGAGQARLGELAAAAAEAEAEAGEIGDRLAALATEKELQAGGEVKELAAQADALAKQLVRDTAVCANKGDTLKAERAACDQLRAAITELGEEALTARTDAAAAAHADAVKAEATAAAAVEAGARELAGAEAGDGRDESNRSLQERLADAQTAQTAAEADAKQAEVRGKHLAKRLAEQRKAATGRAREAAALAKDLAGAEAAVAVCERRLQELGYDESAEAALEASVKAEAGEVRRCRGRVDELASTLSGMDFSYKDPERGFDRGRVKGVVARLVRVKDASAATALEVAAGGKLYQVVVDSEATAKALLARGQLRNRVTIVPLNKVAGRVASAAVQASAARLGAGRAALALELVGFDQDLSAAMRYVFGNAFVCQDASTAKALAFAREVKTRCVTLDGDDFNPSGTLTGGSRNKGTSVLARLHALAEAEAELAAHAAALQGAEAQLQARARAADEHRRLAGELELKRHALGLLRERVAGSESAQLAEAVAASEAEAAEADSAAKAARERKAAMAASAKELEKQIASFGRERDKHVKAAQAKVKAARTGAEQAKAALKAAATALAEAVAEGEAAAAERANLAQQLATAEAGVAALEAEVAQLEGVVARSRDAHAEVAEALQARRAALTRCDEAMAAATAERQALRGRVTDLQVERKRLEHKLGRAERDIREGAEHARRLAQEYPWVASERQFFGRAGGDYDWASRDPEAAFAELEKAEDTLGRLGKGLNKRVMQMFDKAEAEFRELSDKRGIVENDKSKIQKVIAELDEKKREALEKTWRKVDADFGSIFSTLLPGTSAKLEPPEDATFLAGLEVRVAFGGVWKESLTELSGGQRSLLALSLILAMLLFKPAPIYILDEVDAALDLSHTQNIGRMIKSHFPYSQFIVVSLKEGMFSNANVLFRTKFVDGVSAVTRTVNARSENDGPRSKGAARRPERPALTENLRAA</sequence>
<dbReference type="Proteomes" id="UP001445335">
    <property type="component" value="Unassembled WGS sequence"/>
</dbReference>
<evidence type="ECO:0000256" key="8">
    <source>
        <dbReference type="ARBA" id="ARBA00023067"/>
    </source>
</evidence>
<accession>A0AAW1RPH7</accession>
<keyword evidence="16" id="KW-1185">Reference proteome</keyword>
<keyword evidence="9 11" id="KW-0539">Nucleus</keyword>
<keyword evidence="5" id="KW-0498">Mitosis</keyword>
<dbReference type="Pfam" id="PF06470">
    <property type="entry name" value="SMC_hinge"/>
    <property type="match status" value="1"/>
</dbReference>
<evidence type="ECO:0000256" key="4">
    <source>
        <dbReference type="ARBA" id="ARBA00022741"/>
    </source>
</evidence>
<comment type="subcellular location">
    <subcellularLocation>
        <location evidence="1 11">Nucleus</location>
    </subcellularLocation>
</comment>
<dbReference type="GO" id="GO:0051301">
    <property type="term" value="P:cell division"/>
    <property type="evidence" value="ECO:0007669"/>
    <property type="project" value="UniProtKB-KW"/>
</dbReference>
<dbReference type="Pfam" id="PF02463">
    <property type="entry name" value="SMC_N"/>
    <property type="match status" value="1"/>
</dbReference>
<protein>
    <recommendedName>
        <fullName evidence="11">Structural maintenance of chromosomes protein</fullName>
    </recommendedName>
</protein>
<feature type="region of interest" description="Disordered" evidence="13">
    <location>
        <begin position="379"/>
        <end position="420"/>
    </location>
</feature>
<dbReference type="Gene3D" id="3.30.70.1620">
    <property type="match status" value="1"/>
</dbReference>
<dbReference type="CDD" id="cd03273">
    <property type="entry name" value="ABC_SMC2_euk"/>
    <property type="match status" value="1"/>
</dbReference>
<evidence type="ECO:0000256" key="1">
    <source>
        <dbReference type="ARBA" id="ARBA00004123"/>
    </source>
</evidence>
<evidence type="ECO:0000256" key="9">
    <source>
        <dbReference type="ARBA" id="ARBA00023242"/>
    </source>
</evidence>
<dbReference type="InterPro" id="IPR003395">
    <property type="entry name" value="RecF/RecN/SMC_N"/>
</dbReference>
<name>A0AAW1RPH7_9CHLO</name>
<evidence type="ECO:0000256" key="3">
    <source>
        <dbReference type="ARBA" id="ARBA00022618"/>
    </source>
</evidence>
<keyword evidence="7 12" id="KW-0175">Coiled coil</keyword>
<dbReference type="GO" id="GO:0005634">
    <property type="term" value="C:nucleus"/>
    <property type="evidence" value="ECO:0007669"/>
    <property type="project" value="UniProtKB-SubCell"/>
</dbReference>
<feature type="domain" description="SMC hinge" evidence="14">
    <location>
        <begin position="516"/>
        <end position="635"/>
    </location>
</feature>
<evidence type="ECO:0000313" key="15">
    <source>
        <dbReference type="EMBL" id="KAK9836025.1"/>
    </source>
</evidence>
<evidence type="ECO:0000256" key="11">
    <source>
        <dbReference type="PIRNR" id="PIRNR005719"/>
    </source>
</evidence>
<feature type="compositionally biased region" description="Low complexity" evidence="13">
    <location>
        <begin position="400"/>
        <end position="409"/>
    </location>
</feature>
<evidence type="ECO:0000259" key="14">
    <source>
        <dbReference type="SMART" id="SM00968"/>
    </source>
</evidence>
<dbReference type="InterPro" id="IPR027120">
    <property type="entry name" value="Smc2_ABC"/>
</dbReference>
<dbReference type="AlphaFoldDB" id="A0AAW1RPH7"/>
<dbReference type="SUPFAM" id="SSF75553">
    <property type="entry name" value="Smc hinge domain"/>
    <property type="match status" value="1"/>
</dbReference>
<evidence type="ECO:0000256" key="6">
    <source>
        <dbReference type="ARBA" id="ARBA00022840"/>
    </source>
</evidence>
<dbReference type="SUPFAM" id="SSF52540">
    <property type="entry name" value="P-loop containing nucleoside triphosphate hydrolases"/>
    <property type="match status" value="1"/>
</dbReference>
<dbReference type="GO" id="GO:0005524">
    <property type="term" value="F:ATP binding"/>
    <property type="evidence" value="ECO:0007669"/>
    <property type="project" value="UniProtKB-KW"/>
</dbReference>
<keyword evidence="10" id="KW-0131">Cell cycle</keyword>
<evidence type="ECO:0000256" key="10">
    <source>
        <dbReference type="ARBA" id="ARBA00023306"/>
    </source>
</evidence>
<organism evidence="15 16">
    <name type="scientific">Elliptochloris bilobata</name>
    <dbReference type="NCBI Taxonomy" id="381761"/>
    <lineage>
        <taxon>Eukaryota</taxon>
        <taxon>Viridiplantae</taxon>
        <taxon>Chlorophyta</taxon>
        <taxon>core chlorophytes</taxon>
        <taxon>Trebouxiophyceae</taxon>
        <taxon>Trebouxiophyceae incertae sedis</taxon>
        <taxon>Elliptochloris clade</taxon>
        <taxon>Elliptochloris</taxon>
    </lineage>
</organism>
<evidence type="ECO:0000256" key="5">
    <source>
        <dbReference type="ARBA" id="ARBA00022776"/>
    </source>
</evidence>
<feature type="compositionally biased region" description="Basic and acidic residues" evidence="13">
    <location>
        <begin position="410"/>
        <end position="420"/>
    </location>
</feature>
<dbReference type="GO" id="GO:0005694">
    <property type="term" value="C:chromosome"/>
    <property type="evidence" value="ECO:0007669"/>
    <property type="project" value="InterPro"/>
</dbReference>
<dbReference type="PIRSF" id="PIRSF005719">
    <property type="entry name" value="SMC"/>
    <property type="match status" value="1"/>
</dbReference>
<dbReference type="EMBL" id="JALJOU010000027">
    <property type="protein sequence ID" value="KAK9836025.1"/>
    <property type="molecule type" value="Genomic_DNA"/>
</dbReference>
<keyword evidence="6" id="KW-0067">ATP-binding</keyword>